<dbReference type="InterPro" id="IPR010730">
    <property type="entry name" value="HET"/>
</dbReference>
<evidence type="ECO:0000259" key="2">
    <source>
        <dbReference type="Pfam" id="PF26640"/>
    </source>
</evidence>
<comment type="caution">
    <text evidence="3">The sequence shown here is derived from an EMBL/GenBank/DDBJ whole genome shotgun (WGS) entry which is preliminary data.</text>
</comment>
<dbReference type="Pfam" id="PF06985">
    <property type="entry name" value="HET"/>
    <property type="match status" value="1"/>
</dbReference>
<reference evidence="3" key="1">
    <citation type="submission" date="2016-11" db="EMBL/GenBank/DDBJ databases">
        <title>The genome sequence of Colletotrichum cuscutae.</title>
        <authorList>
            <person name="Baroncelli R."/>
        </authorList>
    </citation>
    <scope>NUCLEOTIDE SEQUENCE</scope>
    <source>
        <strain evidence="3">IMI 304802</strain>
    </source>
</reference>
<dbReference type="Proteomes" id="UP001239213">
    <property type="component" value="Unassembled WGS sequence"/>
</dbReference>
<dbReference type="InterPro" id="IPR058525">
    <property type="entry name" value="DUF8212"/>
</dbReference>
<proteinExistence type="predicted"/>
<keyword evidence="4" id="KW-1185">Reference proteome</keyword>
<dbReference type="AlphaFoldDB" id="A0AAI9Y2V9"/>
<evidence type="ECO:0000259" key="1">
    <source>
        <dbReference type="Pfam" id="PF06985"/>
    </source>
</evidence>
<organism evidence="3 4">
    <name type="scientific">Colletotrichum cuscutae</name>
    <dbReference type="NCBI Taxonomy" id="1209917"/>
    <lineage>
        <taxon>Eukaryota</taxon>
        <taxon>Fungi</taxon>
        <taxon>Dikarya</taxon>
        <taxon>Ascomycota</taxon>
        <taxon>Pezizomycotina</taxon>
        <taxon>Sordariomycetes</taxon>
        <taxon>Hypocreomycetidae</taxon>
        <taxon>Glomerellales</taxon>
        <taxon>Glomerellaceae</taxon>
        <taxon>Colletotrichum</taxon>
        <taxon>Colletotrichum acutatum species complex</taxon>
    </lineage>
</organism>
<dbReference type="Pfam" id="PF26640">
    <property type="entry name" value="DUF8212"/>
    <property type="match status" value="1"/>
</dbReference>
<feature type="domain" description="DUF8212" evidence="2">
    <location>
        <begin position="224"/>
        <end position="258"/>
    </location>
</feature>
<gene>
    <name evidence="3" type="ORF">CCUS01_00436</name>
</gene>
<dbReference type="PANTHER" id="PTHR10622">
    <property type="entry name" value="HET DOMAIN-CONTAINING PROTEIN"/>
    <property type="match status" value="1"/>
</dbReference>
<dbReference type="EMBL" id="MPDP01000112">
    <property type="protein sequence ID" value="KAK1479882.1"/>
    <property type="molecule type" value="Genomic_DNA"/>
</dbReference>
<accession>A0AAI9Y2V9</accession>
<name>A0AAI9Y2V9_9PEZI</name>
<evidence type="ECO:0008006" key="5">
    <source>
        <dbReference type="Google" id="ProtNLM"/>
    </source>
</evidence>
<feature type="domain" description="Heterokaryon incompatibility" evidence="1">
    <location>
        <begin position="21"/>
        <end position="111"/>
    </location>
</feature>
<evidence type="ECO:0000313" key="4">
    <source>
        <dbReference type="Proteomes" id="UP001239213"/>
    </source>
</evidence>
<evidence type="ECO:0000313" key="3">
    <source>
        <dbReference type="EMBL" id="KAK1479882.1"/>
    </source>
</evidence>
<dbReference type="PANTHER" id="PTHR10622:SF12">
    <property type="entry name" value="HET DOMAIN-CONTAINING PROTEIN"/>
    <property type="match status" value="1"/>
</dbReference>
<protein>
    <recommendedName>
        <fullName evidence="5">HET domain-containing protein</fullName>
    </recommendedName>
</protein>
<sequence>MWLINVDTLQLEEFIEPDFPYAILSHAWGGEEVSFQELKTQRDDDVWKKAGYLKISNTCRVAKSLDLSYVWVDTCCIDKTSSAELSEAINSMFRWYRRARICFAHLSDVNDLASSATFLENLGASRWFTRGWTLQELIAPKAVTFYNTSWQLLGSKETLSTFLSSITGIDEAILLDKAPLLKVPVFRRMSWASNRHTTRTEDSAYCLLGIFDINMPLLYGEGEKAFARLQSEILQETSDLSLLAWTSTVTDPHRREEYSGLLAKSPSDFLAGSKLNLFKSPRISEDLEVVVTRKNLSLKTILRGRADSEEEKSIRRNKEYLMSLQQKFINPKSSQRISTSKHSDMNSIDLGIMVSKTPSGFVRYKPWCLAAGTGRLKEPEIQPLNTYNYGQQAKSIRLVRYLTSEAALDLGSTRLKNAIFVSIDDRILTGGSWVDFRAEPSTLWDGLNRVFLDRVKSHSAFEISDARFLEFYAGPYGRVLLATAIAEGSSSRPRECWAALLEYEKDEMCRWMIDKLEEGEWNESSDTYLAALTMLDWSKRRSEDRIGNPWTSMPLCSSEYFATSTTPASRIIRLSDGTEQEITVSIVPHDAAEGACEVIVSLKKELQPSSGNSSKAVVD</sequence>